<reference evidence="2 3" key="2">
    <citation type="submission" date="2019-02" db="EMBL/GenBank/DDBJ databases">
        <title>'Lichenibacterium ramalinii' gen. nov. sp. nov., 'Lichenibacterium minor' gen. nov. sp. nov.</title>
        <authorList>
            <person name="Pankratov T."/>
        </authorList>
    </citation>
    <scope>NUCLEOTIDE SEQUENCE [LARGE SCALE GENOMIC DNA]</scope>
    <source>
        <strain evidence="2 3">RmlP026</strain>
    </source>
</reference>
<dbReference type="RefSeq" id="WP_129228136.1">
    <property type="nucleotide sequence ID" value="NZ_QYBB01000021.1"/>
</dbReference>
<proteinExistence type="predicted"/>
<sequence>MTADMWVKFWGVRGGIPCPDPEFAVYGGNTACVELRCGGRTLVFDAGSGIRPLGRRLVDDGRAGALDLLVSHCHIDHLIGLPFFAPAFRRDTTIRLWTGHRDSDEHLHDAVAQLMTRPLFPITPETFAATLVYRDFQAGDGFDMGDGVALRTASLNHPGGATAYRVDFGGRSFGYFTDHEAAGDAPDPALVALARGLDLLVLDASYTPSEIGGRRGWGHSSWRQAVALAEAAGVGRLALFHHDPSHDDAVMARIEAEAAAARAGTFAARDGQSMSIGGGSPPA</sequence>
<evidence type="ECO:0000313" key="3">
    <source>
        <dbReference type="Proteomes" id="UP000290759"/>
    </source>
</evidence>
<keyword evidence="2" id="KW-0378">Hydrolase</keyword>
<dbReference type="Proteomes" id="UP000290759">
    <property type="component" value="Unassembled WGS sequence"/>
</dbReference>
<comment type="caution">
    <text evidence="2">The sequence shown here is derived from an EMBL/GenBank/DDBJ whole genome shotgun (WGS) entry which is preliminary data.</text>
</comment>
<gene>
    <name evidence="2" type="ORF">D3273_17260</name>
</gene>
<dbReference type="PANTHER" id="PTHR46018:SF2">
    <property type="entry name" value="ZINC PHOSPHODIESTERASE ELAC PROTEIN 1"/>
    <property type="match status" value="1"/>
</dbReference>
<dbReference type="PANTHER" id="PTHR46018">
    <property type="entry name" value="ZINC PHOSPHODIESTERASE ELAC PROTEIN 1"/>
    <property type="match status" value="1"/>
</dbReference>
<evidence type="ECO:0000259" key="1">
    <source>
        <dbReference type="Pfam" id="PF12706"/>
    </source>
</evidence>
<dbReference type="EMBL" id="QYBB01000021">
    <property type="protein sequence ID" value="RYC30760.1"/>
    <property type="molecule type" value="Genomic_DNA"/>
</dbReference>
<dbReference type="GO" id="GO:0042781">
    <property type="term" value="F:3'-tRNA processing endoribonuclease activity"/>
    <property type="evidence" value="ECO:0007669"/>
    <property type="project" value="TreeGrafter"/>
</dbReference>
<dbReference type="InterPro" id="IPR036866">
    <property type="entry name" value="RibonucZ/Hydroxyglut_hydro"/>
</dbReference>
<feature type="domain" description="Metallo-beta-lactamase" evidence="1">
    <location>
        <begin position="40"/>
        <end position="242"/>
    </location>
</feature>
<dbReference type="OrthoDB" id="9803916at2"/>
<accession>A0A4Q2U3H6</accession>
<evidence type="ECO:0000313" key="2">
    <source>
        <dbReference type="EMBL" id="RYC30760.1"/>
    </source>
</evidence>
<dbReference type="CDD" id="cd07715">
    <property type="entry name" value="TaR3-like_MBL-fold"/>
    <property type="match status" value="1"/>
</dbReference>
<dbReference type="Gene3D" id="3.60.15.10">
    <property type="entry name" value="Ribonuclease Z/Hydroxyacylglutathione hydrolase-like"/>
    <property type="match status" value="1"/>
</dbReference>
<organism evidence="2 3">
    <name type="scientific">Lichenibacterium minor</name>
    <dbReference type="NCBI Taxonomy" id="2316528"/>
    <lineage>
        <taxon>Bacteria</taxon>
        <taxon>Pseudomonadati</taxon>
        <taxon>Pseudomonadota</taxon>
        <taxon>Alphaproteobacteria</taxon>
        <taxon>Hyphomicrobiales</taxon>
        <taxon>Lichenihabitantaceae</taxon>
        <taxon>Lichenibacterium</taxon>
    </lineage>
</organism>
<dbReference type="Pfam" id="PF12706">
    <property type="entry name" value="Lactamase_B_2"/>
    <property type="match status" value="1"/>
</dbReference>
<reference evidence="2 3" key="1">
    <citation type="submission" date="2018-12" db="EMBL/GenBank/DDBJ databases">
        <authorList>
            <person name="Grouzdev D.S."/>
            <person name="Krutkina M.S."/>
        </authorList>
    </citation>
    <scope>NUCLEOTIDE SEQUENCE [LARGE SCALE GENOMIC DNA]</scope>
    <source>
        <strain evidence="2 3">RmlP026</strain>
    </source>
</reference>
<name>A0A4Q2U3H6_9HYPH</name>
<dbReference type="SUPFAM" id="SSF56281">
    <property type="entry name" value="Metallo-hydrolase/oxidoreductase"/>
    <property type="match status" value="1"/>
</dbReference>
<protein>
    <submittedName>
        <fullName evidence="2">MBL fold metallo-hydrolase</fullName>
    </submittedName>
</protein>
<dbReference type="AlphaFoldDB" id="A0A4Q2U3H6"/>
<dbReference type="InterPro" id="IPR001279">
    <property type="entry name" value="Metallo-B-lactamas"/>
</dbReference>
<keyword evidence="3" id="KW-1185">Reference proteome</keyword>